<accession>A0A7R8W8H7</accession>
<dbReference type="Pfam" id="PF04707">
    <property type="entry name" value="PRELI"/>
    <property type="match status" value="1"/>
</dbReference>
<dbReference type="AlphaFoldDB" id="A0A7R8W8H7"/>
<evidence type="ECO:0000256" key="3">
    <source>
        <dbReference type="ARBA" id="ARBA00022839"/>
    </source>
</evidence>
<dbReference type="GO" id="GO:0003676">
    <property type="term" value="F:nucleic acid binding"/>
    <property type="evidence" value="ECO:0007669"/>
    <property type="project" value="InterPro"/>
</dbReference>
<proteinExistence type="predicted"/>
<dbReference type="InterPro" id="IPR051132">
    <property type="entry name" value="3-5_Exonuclease_domain"/>
</dbReference>
<dbReference type="GO" id="GO:0005634">
    <property type="term" value="C:nucleus"/>
    <property type="evidence" value="ECO:0007669"/>
    <property type="project" value="TreeGrafter"/>
</dbReference>
<dbReference type="SUPFAM" id="SSF53098">
    <property type="entry name" value="Ribonuclease H-like"/>
    <property type="match status" value="1"/>
</dbReference>
<dbReference type="GO" id="GO:0005737">
    <property type="term" value="C:cytoplasm"/>
    <property type="evidence" value="ECO:0007669"/>
    <property type="project" value="TreeGrafter"/>
</dbReference>
<dbReference type="OrthoDB" id="1920326at2759"/>
<keyword evidence="3" id="KW-0269">Exonuclease</keyword>
<feature type="non-terminal residue" evidence="4">
    <location>
        <position position="1"/>
    </location>
</feature>
<keyword evidence="2" id="KW-0378">Hydrolase</keyword>
<evidence type="ECO:0000256" key="1">
    <source>
        <dbReference type="ARBA" id="ARBA00022722"/>
    </source>
</evidence>
<name>A0A7R8W8H7_9CRUS</name>
<dbReference type="EMBL" id="OB660441">
    <property type="protein sequence ID" value="CAD7224788.1"/>
    <property type="molecule type" value="Genomic_DNA"/>
</dbReference>
<protein>
    <submittedName>
        <fullName evidence="4">Uncharacterized protein</fullName>
    </submittedName>
</protein>
<dbReference type="GO" id="GO:0008408">
    <property type="term" value="F:3'-5' exonuclease activity"/>
    <property type="evidence" value="ECO:0007669"/>
    <property type="project" value="InterPro"/>
</dbReference>
<dbReference type="PANTHER" id="PTHR13620:SF104">
    <property type="entry name" value="EXONUCLEASE 3'-5' DOMAIN-CONTAINING PROTEIN 2"/>
    <property type="match status" value="1"/>
</dbReference>
<dbReference type="InterPro" id="IPR012337">
    <property type="entry name" value="RNaseH-like_sf"/>
</dbReference>
<sequence>ICNSVERDDDQILRVSFNISVFLGTSIKCLLEDTISRRVTPDGLLHSKRLMTKTNRMPKWGSAMVSVSTRTVPIVEESIVDPKTSTLTTYTRNIGLNSILSIVERVVYQPNAENGKLTAVERKAWIQSSLHYGLSYPIAKFGLERYKKNINKTVHGYLSVLAGIYGEPVEEASHALKSIQPVTMRNLSFPLNLDADVVKRIAWITGSLLAGKAVLQFGKYVWFVYASDHRKDLVQVLKAWGEHYNRDLFPEEKRQFFETLRTVESGDPVLKSQAYIVAAIEYYIRHRRSPDCSTEKDQEETLVDGSESSIRLLVEADLDQLNLSEESIKEKLQVTAKKFPHRIRSTFRQLGFVRPTLPSLLPCMVKDVVVINTLQDLEAVLPRFRADLCHVPLLGLDCEWKTSPLSNGGNTRKPVALVQLSTCYGFCILIRFCNIFREGAEHPRLPKTLLRVFEDGNILKVGVEVCRDADYLFQDYKITIRGLVDLRFLAERYGFDQLLSATWKKSEERESTRPSQKNVSPVPMGLAGLAEVFLGYLLQKTKSLSSSNWERPKLLPNQIEYAAQDAVIAVSIFHSIMIKDESDIKWDGVYDRCVAFLNDSYSHHHRNDINNQLRTLVEGGVETVPCRKNAKKQWIPIVEGAENIEGIEIKPVVPKNQHQRHLDAMVAAFQPKSAENIRKGVLLLSCEGDRELGIVPPKKAQWYLKKGLAEELSVDQNGCRRLRLKFKERGRPETDDEAFYTKQRETYCVVCHATDRLIKKHIVPHEYRRHLIEEAKSHGSHDVVLICLSCEFVYQIFEHQRRMNLAVECRAPISGRAGQIASLEHRGAVVLAKTAAKALLRDWNTFKIPLERRLELEQTVCDFICQRPDKELTKNDLRMVSALDPLWKQTHRRILEQETESHGKNVVEFYALRKGTFRLVRDWREFFLRTMHPRNMPDGWSVTHKEEEILNQVLLRREMLPEEHLRDALSSLLGPKNCYSRFPHLYPKGTVPWDMGVDDTFW</sequence>
<dbReference type="PANTHER" id="PTHR13620">
    <property type="entry name" value="3-5 EXONUCLEASE"/>
    <property type="match status" value="1"/>
</dbReference>
<reference evidence="4" key="1">
    <citation type="submission" date="2020-11" db="EMBL/GenBank/DDBJ databases">
        <authorList>
            <person name="Tran Van P."/>
        </authorList>
    </citation>
    <scope>NUCLEOTIDE SEQUENCE</scope>
</reference>
<evidence type="ECO:0000256" key="2">
    <source>
        <dbReference type="ARBA" id="ARBA00022801"/>
    </source>
</evidence>
<dbReference type="CDD" id="cd06141">
    <property type="entry name" value="WRN_exo"/>
    <property type="match status" value="1"/>
</dbReference>
<dbReference type="GO" id="GO:0006139">
    <property type="term" value="P:nucleobase-containing compound metabolic process"/>
    <property type="evidence" value="ECO:0007669"/>
    <property type="project" value="InterPro"/>
</dbReference>
<dbReference type="InterPro" id="IPR002562">
    <property type="entry name" value="3'-5'_exonuclease_dom"/>
</dbReference>
<keyword evidence="1" id="KW-0540">Nuclease</keyword>
<dbReference type="Pfam" id="PF01612">
    <property type="entry name" value="DNA_pol_A_exo1"/>
    <property type="match status" value="1"/>
</dbReference>
<dbReference type="PROSITE" id="PS50904">
    <property type="entry name" value="PRELI_MSF1"/>
    <property type="match status" value="1"/>
</dbReference>
<organism evidence="4">
    <name type="scientific">Cyprideis torosa</name>
    <dbReference type="NCBI Taxonomy" id="163714"/>
    <lineage>
        <taxon>Eukaryota</taxon>
        <taxon>Metazoa</taxon>
        <taxon>Ecdysozoa</taxon>
        <taxon>Arthropoda</taxon>
        <taxon>Crustacea</taxon>
        <taxon>Oligostraca</taxon>
        <taxon>Ostracoda</taxon>
        <taxon>Podocopa</taxon>
        <taxon>Podocopida</taxon>
        <taxon>Cytherocopina</taxon>
        <taxon>Cytheroidea</taxon>
        <taxon>Cytherideidae</taxon>
        <taxon>Cyprideis</taxon>
    </lineage>
</organism>
<gene>
    <name evidence="4" type="ORF">CTOB1V02_LOCUS2741</name>
</gene>
<dbReference type="InterPro" id="IPR036397">
    <property type="entry name" value="RNaseH_sf"/>
</dbReference>
<dbReference type="Gene3D" id="3.30.420.10">
    <property type="entry name" value="Ribonuclease H-like superfamily/Ribonuclease H"/>
    <property type="match status" value="1"/>
</dbReference>
<dbReference type="InterPro" id="IPR006797">
    <property type="entry name" value="PRELI/MSF1_dom"/>
</dbReference>
<evidence type="ECO:0000313" key="4">
    <source>
        <dbReference type="EMBL" id="CAD7224788.1"/>
    </source>
</evidence>